<evidence type="ECO:0000256" key="3">
    <source>
        <dbReference type="SAM" id="MobiDB-lite"/>
    </source>
</evidence>
<accession>A0A8J7M7X8</accession>
<keyword evidence="6" id="KW-1185">Reference proteome</keyword>
<evidence type="ECO:0000259" key="4">
    <source>
        <dbReference type="Pfam" id="PF01464"/>
    </source>
</evidence>
<sequence length="315" mass="34390">MGARREPLIAARRTDAGGVSRCLPRARRAWARLAGLVALAMIGAPLAASARPPEPPPAPSVAPESPEGLCHTIENAAHEHDLPPEFLARLIWKESRFDVRAVSPKGALGVAQFMPATARLRGLDDPFDPQQAISASARYLSDLKVLFGNLGLAAAAYNAGEDRVGRYVARRSGLPAETHDYVLSITFRPAEWFRTPGRELEPRPLDPERSFREACAMLPVVPTRAALFEGADWQPWGVQVAGHLRRSVALRHFSRVQARYASIIGTRMPMLVRARAATGPRRIWSVRLGADTRSEAAKLCARLRAAGAPCLVRRN</sequence>
<dbReference type="AlphaFoldDB" id="A0A8J7M7X8"/>
<evidence type="ECO:0000256" key="2">
    <source>
        <dbReference type="ARBA" id="ARBA00009387"/>
    </source>
</evidence>
<dbReference type="Pfam" id="PF01464">
    <property type="entry name" value="SLT"/>
    <property type="match status" value="1"/>
</dbReference>
<gene>
    <name evidence="5" type="ORF">H0I76_09250</name>
</gene>
<feature type="domain" description="Transglycosylase SLT" evidence="4">
    <location>
        <begin position="73"/>
        <end position="173"/>
    </location>
</feature>
<dbReference type="RefSeq" id="WP_200609585.1">
    <property type="nucleotide sequence ID" value="NZ_JAEHHL010000005.1"/>
</dbReference>
<protein>
    <submittedName>
        <fullName evidence="5">Lytic transglycosylase domain-containing protein</fullName>
    </submittedName>
</protein>
<evidence type="ECO:0000256" key="1">
    <source>
        <dbReference type="ARBA" id="ARBA00007734"/>
    </source>
</evidence>
<comment type="similarity">
    <text evidence="1">Belongs to the transglycosylase Slt family.</text>
</comment>
<dbReference type="InterPro" id="IPR023346">
    <property type="entry name" value="Lysozyme-like_dom_sf"/>
</dbReference>
<comment type="caution">
    <text evidence="5">The sequence shown here is derived from an EMBL/GenBank/DDBJ whole genome shotgun (WGS) entry which is preliminary data.</text>
</comment>
<dbReference type="Proteomes" id="UP000655420">
    <property type="component" value="Unassembled WGS sequence"/>
</dbReference>
<evidence type="ECO:0000313" key="6">
    <source>
        <dbReference type="Proteomes" id="UP000655420"/>
    </source>
</evidence>
<dbReference type="InterPro" id="IPR008258">
    <property type="entry name" value="Transglycosylase_SLT_dom_1"/>
</dbReference>
<feature type="region of interest" description="Disordered" evidence="3">
    <location>
        <begin position="48"/>
        <end position="67"/>
    </location>
</feature>
<dbReference type="Gene3D" id="1.10.530.10">
    <property type="match status" value="1"/>
</dbReference>
<dbReference type="EMBL" id="JAEHHL010000005">
    <property type="protein sequence ID" value="MBK0399375.1"/>
    <property type="molecule type" value="Genomic_DNA"/>
</dbReference>
<evidence type="ECO:0000313" key="5">
    <source>
        <dbReference type="EMBL" id="MBK0399375.1"/>
    </source>
</evidence>
<comment type="similarity">
    <text evidence="2">Belongs to the virb1 family.</text>
</comment>
<reference evidence="5" key="1">
    <citation type="submission" date="2020-12" db="EMBL/GenBank/DDBJ databases">
        <title>Bacterial taxonomy.</title>
        <authorList>
            <person name="Pan X."/>
        </authorList>
    </citation>
    <scope>NUCLEOTIDE SEQUENCE</scope>
    <source>
        <strain evidence="5">M0105</strain>
    </source>
</reference>
<name>A0A8J7M7X8_9RHOB</name>
<dbReference type="SUPFAM" id="SSF53955">
    <property type="entry name" value="Lysozyme-like"/>
    <property type="match status" value="1"/>
</dbReference>
<dbReference type="PANTHER" id="PTHR37423:SF2">
    <property type="entry name" value="MEMBRANE-BOUND LYTIC MUREIN TRANSGLYCOSYLASE C"/>
    <property type="match status" value="1"/>
</dbReference>
<dbReference type="PANTHER" id="PTHR37423">
    <property type="entry name" value="SOLUBLE LYTIC MUREIN TRANSGLYCOSYLASE-RELATED"/>
    <property type="match status" value="1"/>
</dbReference>
<dbReference type="CDD" id="cd00254">
    <property type="entry name" value="LT-like"/>
    <property type="match status" value="1"/>
</dbReference>
<proteinExistence type="inferred from homology"/>
<organism evidence="5 6">
    <name type="scientific">Thermohalobaculum xanthum</name>
    <dbReference type="NCBI Taxonomy" id="2753746"/>
    <lineage>
        <taxon>Bacteria</taxon>
        <taxon>Pseudomonadati</taxon>
        <taxon>Pseudomonadota</taxon>
        <taxon>Alphaproteobacteria</taxon>
        <taxon>Rhodobacterales</taxon>
        <taxon>Paracoccaceae</taxon>
        <taxon>Thermohalobaculum</taxon>
    </lineage>
</organism>